<dbReference type="EMBL" id="JAGSPB010000001">
    <property type="protein sequence ID" value="MBV7265537.1"/>
    <property type="molecule type" value="Genomic_DNA"/>
</dbReference>
<name>A0ABS6SM02_9SPHN</name>
<dbReference type="RefSeq" id="WP_218315983.1">
    <property type="nucleotide sequence ID" value="NZ_JAGSPB010000001.1"/>
</dbReference>
<proteinExistence type="predicted"/>
<comment type="caution">
    <text evidence="2">The sequence shown here is derived from an EMBL/GenBank/DDBJ whole genome shotgun (WGS) entry which is preliminary data.</text>
</comment>
<gene>
    <name evidence="2" type="ORF">KCG45_05050</name>
</gene>
<feature type="signal peptide" evidence="1">
    <location>
        <begin position="1"/>
        <end position="27"/>
    </location>
</feature>
<evidence type="ECO:0000313" key="2">
    <source>
        <dbReference type="EMBL" id="MBV7265537.1"/>
    </source>
</evidence>
<sequence length="140" mass="15457">MMKRGLLVAFPVAALFMGGAGTPSAEASETAELPPISAFAPIQRYAISHDEPHDHVDFYLRDYGMRANGAVIAEMAHEKDPNLRVVLVTIDDMEDDAIAGVQWRFDLRSSAGRWKAVEAGMRRKCQRGPNAGEWTREVCP</sequence>
<evidence type="ECO:0000313" key="3">
    <source>
        <dbReference type="Proteomes" id="UP000699975"/>
    </source>
</evidence>
<feature type="chain" id="PRO_5046739679" evidence="1">
    <location>
        <begin position="28"/>
        <end position="140"/>
    </location>
</feature>
<organism evidence="2 3">
    <name type="scientific">Erythrobacter ani</name>
    <dbReference type="NCBI Taxonomy" id="2827235"/>
    <lineage>
        <taxon>Bacteria</taxon>
        <taxon>Pseudomonadati</taxon>
        <taxon>Pseudomonadota</taxon>
        <taxon>Alphaproteobacteria</taxon>
        <taxon>Sphingomonadales</taxon>
        <taxon>Erythrobacteraceae</taxon>
        <taxon>Erythrobacter/Porphyrobacter group</taxon>
        <taxon>Erythrobacter</taxon>
    </lineage>
</organism>
<evidence type="ECO:0000256" key="1">
    <source>
        <dbReference type="SAM" id="SignalP"/>
    </source>
</evidence>
<accession>A0ABS6SM02</accession>
<dbReference type="Proteomes" id="UP000699975">
    <property type="component" value="Unassembled WGS sequence"/>
</dbReference>
<keyword evidence="3" id="KW-1185">Reference proteome</keyword>
<keyword evidence="1" id="KW-0732">Signal</keyword>
<protein>
    <submittedName>
        <fullName evidence="2">Uncharacterized protein</fullName>
    </submittedName>
</protein>
<reference evidence="2 3" key="1">
    <citation type="submission" date="2021-04" db="EMBL/GenBank/DDBJ databases">
        <authorList>
            <person name="Pira H."/>
            <person name="Risdian C."/>
            <person name="Wink J."/>
        </authorList>
    </citation>
    <scope>NUCLEOTIDE SEQUENCE [LARGE SCALE GENOMIC DNA]</scope>
    <source>
        <strain evidence="2 3">WH131</strain>
    </source>
</reference>